<dbReference type="InterPro" id="IPR050951">
    <property type="entry name" value="Retrovirus_Pol_polyprotein"/>
</dbReference>
<dbReference type="Proteomes" id="UP001224775">
    <property type="component" value="Unassembled WGS sequence"/>
</dbReference>
<comment type="caution">
    <text evidence="3">The sequence shown here is derived from an EMBL/GenBank/DDBJ whole genome shotgun (WGS) entry which is preliminary data.</text>
</comment>
<dbReference type="InterPro" id="IPR012337">
    <property type="entry name" value="RNaseH-like_sf"/>
</dbReference>
<dbReference type="PANTHER" id="PTHR37984">
    <property type="entry name" value="PROTEIN CBG26694"/>
    <property type="match status" value="1"/>
</dbReference>
<evidence type="ECO:0000313" key="4">
    <source>
        <dbReference type="Proteomes" id="UP001224775"/>
    </source>
</evidence>
<dbReference type="AlphaFoldDB" id="A0AAD8XTS4"/>
<evidence type="ECO:0000313" key="3">
    <source>
        <dbReference type="EMBL" id="KAK1733577.1"/>
    </source>
</evidence>
<organism evidence="3 4">
    <name type="scientific">Skeletonema marinoi</name>
    <dbReference type="NCBI Taxonomy" id="267567"/>
    <lineage>
        <taxon>Eukaryota</taxon>
        <taxon>Sar</taxon>
        <taxon>Stramenopiles</taxon>
        <taxon>Ochrophyta</taxon>
        <taxon>Bacillariophyta</taxon>
        <taxon>Coscinodiscophyceae</taxon>
        <taxon>Thalassiosirophycidae</taxon>
        <taxon>Thalassiosirales</taxon>
        <taxon>Skeletonemataceae</taxon>
        <taxon>Skeletonema</taxon>
        <taxon>Skeletonema marinoi-dohrnii complex</taxon>
    </lineage>
</organism>
<sequence>MKVVESGITERHRHTFNARVFPDLYHDGKLKDLKDHPSTKVLSVEMSQQEWEEAINIVLHFGPKLQRDATDEQMAFRNSLDTAKARKWSSLVELFRVEEYTLPGSDIKRKRLLRLHERAGWSEGKWLLCIPQLEVFDAISENHGIVSHMKQNQTCVKVHEKYYNITETQVNIFVQSCETCNHARPVVKRLKGAKKPILSENFRDRFQVDLIDMRSVAMDDVYDNTMRWILTLKDHSTQLTYLVPLPKKMAKFVAYELDRIFGLIGYPSIFHTDNGKEFTANQILELLKEYSESIITVTGRPRTPSDQGSVESMNKLVERIIQDLENDERLKGREPNWTRLLGRAMQTINSKCGRGKFDCEPYKAVFGQSYHQQISCSISDMRKCTTIDERLKLSADDRLKNVAEELCVMGKEKSLAPPTNPYWEDDNSSTLPPIESEAPCNPTEETITRVDPNAAADTPTPLITGSEDTHTVDKNISTVEDAIEAEGQDDATGSEGTHTVEKNIRTVEDAIEAKGQDDEMSDTNVATSEVQTGLERNLSSRSITAESDTALVNKASSTRQKYSVSQGKQENKTRTRKLVTPRLTKMKNKTTVMRSRLTSYEFIYPTLECDCCLLGNSLISVGDETYLRDCTTTNRWYESDFLSSFGALVAHRYHSYGQNGITLQFITCSYPNETVDVSQCSTLASTTQRVVSVFHGDDHYVVADIDVSKRVCTISDGLKFSLRTWTKHIMNVLKRCKLMDLDSVGCFDDSTSILEVDRIVPEKWIVTFDKNLVTQHDSFNCGPIACLKLHEIFLDKETFNDIDTANYRSFVTSRFQTLVRQLNDDLVVSFPVRSDIRDRTTHTKITKIECFCLEETAPEELTIKLKCCNKRQHASCAYKWLDTSGTCGLCRRDVKQIEFQGSVIPIGVIGGEATSHNDSHFTSDANKNSPPLKKDVLKSSTLSDEVEVTPLRQADSVRKIAASSKRKRQEKQAEKMIQYRNQQDATGVGIGAVVTVSCDKRDVSHSTGIRAVVFRVKEGTGGILACSEHGIIHQSNKKDYWIPSDRYCVTSSPDANAVLTDGLTSIRDEVLGNTFDPLRQSKVTLQQAHKLLTGNSPRRRAACRCQGGRCGGNCGCRKKKIPCSSNN</sequence>
<feature type="region of interest" description="Disordered" evidence="1">
    <location>
        <begin position="549"/>
        <end position="576"/>
    </location>
</feature>
<dbReference type="PANTHER" id="PTHR37984:SF5">
    <property type="entry name" value="PROTEIN NYNRIN-LIKE"/>
    <property type="match status" value="1"/>
</dbReference>
<dbReference type="InterPro" id="IPR036397">
    <property type="entry name" value="RNaseH_sf"/>
</dbReference>
<feature type="region of interest" description="Disordered" evidence="1">
    <location>
        <begin position="957"/>
        <end position="976"/>
    </location>
</feature>
<proteinExistence type="predicted"/>
<feature type="compositionally biased region" description="Polar residues" evidence="1">
    <location>
        <begin position="554"/>
        <end position="568"/>
    </location>
</feature>
<dbReference type="InterPro" id="IPR013083">
    <property type="entry name" value="Znf_RING/FYVE/PHD"/>
</dbReference>
<dbReference type="Gene3D" id="3.30.420.10">
    <property type="entry name" value="Ribonuclease H-like superfamily/Ribonuclease H"/>
    <property type="match status" value="1"/>
</dbReference>
<dbReference type="Gene3D" id="3.30.40.10">
    <property type="entry name" value="Zinc/RING finger domain, C3HC4 (zinc finger)"/>
    <property type="match status" value="1"/>
</dbReference>
<evidence type="ECO:0000256" key="1">
    <source>
        <dbReference type="SAM" id="MobiDB-lite"/>
    </source>
</evidence>
<dbReference type="SUPFAM" id="SSF53098">
    <property type="entry name" value="Ribonuclease H-like"/>
    <property type="match status" value="1"/>
</dbReference>
<dbReference type="EMBL" id="JATAAI010000047">
    <property type="protein sequence ID" value="KAK1733577.1"/>
    <property type="molecule type" value="Genomic_DNA"/>
</dbReference>
<feature type="region of interest" description="Disordered" evidence="1">
    <location>
        <begin position="915"/>
        <end position="939"/>
    </location>
</feature>
<reference evidence="3" key="1">
    <citation type="submission" date="2023-06" db="EMBL/GenBank/DDBJ databases">
        <title>Survivors Of The Sea: Transcriptome response of Skeletonema marinoi to long-term dormancy.</title>
        <authorList>
            <person name="Pinder M.I.M."/>
            <person name="Kourtchenko O."/>
            <person name="Robertson E.K."/>
            <person name="Larsson T."/>
            <person name="Maumus F."/>
            <person name="Osuna-Cruz C.M."/>
            <person name="Vancaester E."/>
            <person name="Stenow R."/>
            <person name="Vandepoele K."/>
            <person name="Ploug H."/>
            <person name="Bruchert V."/>
            <person name="Godhe A."/>
            <person name="Topel M."/>
        </authorList>
    </citation>
    <scope>NUCLEOTIDE SEQUENCE</scope>
    <source>
        <strain evidence="3">R05AC</strain>
    </source>
</reference>
<dbReference type="InterPro" id="IPR001584">
    <property type="entry name" value="Integrase_cat-core"/>
</dbReference>
<keyword evidence="4" id="KW-1185">Reference proteome</keyword>
<feature type="domain" description="Integrase catalytic" evidence="2">
    <location>
        <begin position="192"/>
        <end position="369"/>
    </location>
</feature>
<gene>
    <name evidence="3" type="ORF">QTG54_015750</name>
</gene>
<accession>A0AAD8XTS4</accession>
<dbReference type="GO" id="GO:0015074">
    <property type="term" value="P:DNA integration"/>
    <property type="evidence" value="ECO:0007669"/>
    <property type="project" value="InterPro"/>
</dbReference>
<dbReference type="GO" id="GO:0003676">
    <property type="term" value="F:nucleic acid binding"/>
    <property type="evidence" value="ECO:0007669"/>
    <property type="project" value="InterPro"/>
</dbReference>
<evidence type="ECO:0000259" key="2">
    <source>
        <dbReference type="PROSITE" id="PS50994"/>
    </source>
</evidence>
<name>A0AAD8XTS4_9STRA</name>
<dbReference type="PROSITE" id="PS50994">
    <property type="entry name" value="INTEGRASE"/>
    <property type="match status" value="1"/>
</dbReference>
<dbReference type="SUPFAM" id="SSF57850">
    <property type="entry name" value="RING/U-box"/>
    <property type="match status" value="1"/>
</dbReference>
<protein>
    <recommendedName>
        <fullName evidence="2">Integrase catalytic domain-containing protein</fullName>
    </recommendedName>
</protein>